<organism evidence="3 4">
    <name type="scientific">Astrephomene gubernaculifera</name>
    <dbReference type="NCBI Taxonomy" id="47775"/>
    <lineage>
        <taxon>Eukaryota</taxon>
        <taxon>Viridiplantae</taxon>
        <taxon>Chlorophyta</taxon>
        <taxon>core chlorophytes</taxon>
        <taxon>Chlorophyceae</taxon>
        <taxon>CS clade</taxon>
        <taxon>Chlamydomonadales</taxon>
        <taxon>Astrephomenaceae</taxon>
        <taxon>Astrephomene</taxon>
    </lineage>
</organism>
<accession>A0AAD3DHQ4</accession>
<dbReference type="PANTHER" id="PTHR42977">
    <property type="entry name" value="HYDROLASE-RELATED"/>
    <property type="match status" value="1"/>
</dbReference>
<evidence type="ECO:0000313" key="3">
    <source>
        <dbReference type="EMBL" id="GFR40883.1"/>
    </source>
</evidence>
<dbReference type="GO" id="GO:0004301">
    <property type="term" value="F:epoxide hydrolase activity"/>
    <property type="evidence" value="ECO:0007669"/>
    <property type="project" value="TreeGrafter"/>
</dbReference>
<evidence type="ECO:0000313" key="4">
    <source>
        <dbReference type="Proteomes" id="UP001054857"/>
    </source>
</evidence>
<dbReference type="PANTHER" id="PTHR42977:SF3">
    <property type="entry name" value="AB HYDROLASE-1 DOMAIN-CONTAINING PROTEIN"/>
    <property type="match status" value="1"/>
</dbReference>
<name>A0AAD3DHQ4_9CHLO</name>
<reference evidence="3 4" key="1">
    <citation type="journal article" date="2021" name="Sci. Rep.">
        <title>Genome sequencing of the multicellular alga Astrephomene provides insights into convergent evolution of germ-soma differentiation.</title>
        <authorList>
            <person name="Yamashita S."/>
            <person name="Yamamoto K."/>
            <person name="Matsuzaki R."/>
            <person name="Suzuki S."/>
            <person name="Yamaguchi H."/>
            <person name="Hirooka S."/>
            <person name="Minakuchi Y."/>
            <person name="Miyagishima S."/>
            <person name="Kawachi M."/>
            <person name="Toyoda A."/>
            <person name="Nozaki H."/>
        </authorList>
    </citation>
    <scope>NUCLEOTIDE SEQUENCE [LARGE SCALE GENOMIC DNA]</scope>
    <source>
        <strain evidence="3 4">NIES-4017</strain>
    </source>
</reference>
<dbReference type="InterPro" id="IPR000073">
    <property type="entry name" value="AB_hydrolase_1"/>
</dbReference>
<sequence>MAGMSLTDTGAKELLEAHPRLAAFTFPNSHAGQTVLLPSSGRQFGYCEYVDTSVPSEQLRNVVLLPGIPGSRLFTHPDVRKHGCVKTWRLIVLERPGIGLSDPAPEQYAYADFVADFREFCQQLGLRRVAVMGFSAGTPFATAIACVQPQQQTQAAASSAAKAPDAAKAGADGDAAAGGKGSVEVEVAGVALISAIGPPDTPNKRRGMALMFQFAYWACTYAPWMVSWVVRHEATAFRRRPVHAIRQALSLYDCPADVEALKRPEVEELFLESAMEIYSRAQEGAVHRENVNFAGRPWGFDLKTCRTPVTIWQGGKDKGCTVNMATHLEASMGPGVKATIFPDEGHMVYFNVWDQVVGWINGL</sequence>
<proteinExistence type="predicted"/>
<protein>
    <recommendedName>
        <fullName evidence="2">AB hydrolase-1 domain-containing protein</fullName>
    </recommendedName>
</protein>
<dbReference type="Pfam" id="PF00561">
    <property type="entry name" value="Abhydrolase_1"/>
    <property type="match status" value="1"/>
</dbReference>
<dbReference type="SUPFAM" id="SSF53474">
    <property type="entry name" value="alpha/beta-Hydrolases"/>
    <property type="match status" value="1"/>
</dbReference>
<dbReference type="Gene3D" id="3.40.50.1820">
    <property type="entry name" value="alpha/beta hydrolase"/>
    <property type="match status" value="1"/>
</dbReference>
<evidence type="ECO:0000259" key="2">
    <source>
        <dbReference type="Pfam" id="PF00561"/>
    </source>
</evidence>
<dbReference type="EMBL" id="BMAR01000001">
    <property type="protein sequence ID" value="GFR40883.1"/>
    <property type="molecule type" value="Genomic_DNA"/>
</dbReference>
<comment type="caution">
    <text evidence="3">The sequence shown here is derived from an EMBL/GenBank/DDBJ whole genome shotgun (WGS) entry which is preliminary data.</text>
</comment>
<dbReference type="AlphaFoldDB" id="A0AAD3DHQ4"/>
<feature type="domain" description="AB hydrolase-1" evidence="2">
    <location>
        <begin position="62"/>
        <end position="150"/>
    </location>
</feature>
<gene>
    <name evidence="3" type="ORF">Agub_g1535</name>
</gene>
<keyword evidence="1" id="KW-0378">Hydrolase</keyword>
<dbReference type="Proteomes" id="UP001054857">
    <property type="component" value="Unassembled WGS sequence"/>
</dbReference>
<dbReference type="InterPro" id="IPR051340">
    <property type="entry name" value="Haloalkane_dehalogenase"/>
</dbReference>
<evidence type="ECO:0000256" key="1">
    <source>
        <dbReference type="ARBA" id="ARBA00022801"/>
    </source>
</evidence>
<keyword evidence="4" id="KW-1185">Reference proteome</keyword>
<dbReference type="InterPro" id="IPR029058">
    <property type="entry name" value="AB_hydrolase_fold"/>
</dbReference>